<evidence type="ECO:0000256" key="14">
    <source>
        <dbReference type="SAM" id="Phobius"/>
    </source>
</evidence>
<feature type="transmembrane region" description="Helical" evidence="14">
    <location>
        <begin position="207"/>
        <end position="235"/>
    </location>
</feature>
<dbReference type="InterPro" id="IPR000355">
    <property type="entry name" value="Chemokine_rcpt"/>
</dbReference>
<dbReference type="OrthoDB" id="9942559at2759"/>
<feature type="transmembrane region" description="Helical" evidence="14">
    <location>
        <begin position="118"/>
        <end position="139"/>
    </location>
</feature>
<dbReference type="Gene3D" id="1.20.1070.10">
    <property type="entry name" value="Rhodopsin 7-helix transmembrane proteins"/>
    <property type="match status" value="1"/>
</dbReference>
<organism evidence="16 17">
    <name type="scientific">Lepisosteus oculatus</name>
    <name type="common">Spotted gar</name>
    <dbReference type="NCBI Taxonomy" id="7918"/>
    <lineage>
        <taxon>Eukaryota</taxon>
        <taxon>Metazoa</taxon>
        <taxon>Chordata</taxon>
        <taxon>Craniata</taxon>
        <taxon>Vertebrata</taxon>
        <taxon>Euteleostomi</taxon>
        <taxon>Actinopterygii</taxon>
        <taxon>Neopterygii</taxon>
        <taxon>Holostei</taxon>
        <taxon>Semionotiformes</taxon>
        <taxon>Lepisosteidae</taxon>
        <taxon>Lepisosteus</taxon>
    </lineage>
</organism>
<dbReference type="GeneTree" id="ENSGT01030000234667"/>
<dbReference type="InterPro" id="IPR017452">
    <property type="entry name" value="GPCR_Rhodpsn_7TM"/>
</dbReference>
<evidence type="ECO:0000256" key="2">
    <source>
        <dbReference type="ARBA" id="ARBA00004651"/>
    </source>
</evidence>
<feature type="transmembrane region" description="Helical" evidence="14">
    <location>
        <begin position="46"/>
        <end position="66"/>
    </location>
</feature>
<feature type="transmembrane region" description="Helical" evidence="14">
    <location>
        <begin position="78"/>
        <end position="98"/>
    </location>
</feature>
<evidence type="ECO:0000256" key="5">
    <source>
        <dbReference type="ARBA" id="ARBA00022753"/>
    </source>
</evidence>
<name>W5N294_LEPOC</name>
<dbReference type="GO" id="GO:0007204">
    <property type="term" value="P:positive regulation of cytosolic calcium ion concentration"/>
    <property type="evidence" value="ECO:0000318"/>
    <property type="project" value="GO_Central"/>
</dbReference>
<dbReference type="Pfam" id="PF00001">
    <property type="entry name" value="7tm_1"/>
    <property type="match status" value="1"/>
</dbReference>
<dbReference type="InterPro" id="IPR001277">
    <property type="entry name" value="CXCR4/ACKR2"/>
</dbReference>
<dbReference type="PANTHER" id="PTHR10489:SF664">
    <property type="entry name" value="C-C CHEMOKINE RECEPTOR TYPE 9"/>
    <property type="match status" value="1"/>
</dbReference>
<evidence type="ECO:0000256" key="3">
    <source>
        <dbReference type="ARBA" id="ARBA00022475"/>
    </source>
</evidence>
<dbReference type="EMBL" id="AHAT01002626">
    <property type="status" value="NOT_ANNOTATED_CDS"/>
    <property type="molecule type" value="Genomic_DNA"/>
</dbReference>
<feature type="domain" description="G-protein coupled receptors family 1 profile" evidence="15">
    <location>
        <begin position="57"/>
        <end position="312"/>
    </location>
</feature>
<dbReference type="GO" id="GO:0009897">
    <property type="term" value="C:external side of plasma membrane"/>
    <property type="evidence" value="ECO:0000318"/>
    <property type="project" value="GO_Central"/>
</dbReference>
<keyword evidence="7 13" id="KW-0297">G-protein coupled receptor</keyword>
<evidence type="ECO:0000256" key="4">
    <source>
        <dbReference type="ARBA" id="ARBA00022692"/>
    </source>
</evidence>
<reference evidence="17" key="1">
    <citation type="submission" date="2011-12" db="EMBL/GenBank/DDBJ databases">
        <title>The Draft Genome of Lepisosteus oculatus.</title>
        <authorList>
            <consortium name="The Broad Institute Genome Assembly &amp; Analysis Group"/>
            <consortium name="Computational R&amp;D Group"/>
            <consortium name="and Sequencing Platform"/>
            <person name="Di Palma F."/>
            <person name="Alfoldi J."/>
            <person name="Johnson J."/>
            <person name="Berlin A."/>
            <person name="Gnerre S."/>
            <person name="Jaffe D."/>
            <person name="MacCallum I."/>
            <person name="Young S."/>
            <person name="Walker B.J."/>
            <person name="Lander E.S."/>
            <person name="Lindblad-Toh K."/>
        </authorList>
    </citation>
    <scope>NUCLEOTIDE SEQUENCE [LARGE SCALE GENOMIC DNA]</scope>
</reference>
<reference evidence="16" key="3">
    <citation type="submission" date="2025-09" db="UniProtKB">
        <authorList>
            <consortium name="Ensembl"/>
        </authorList>
    </citation>
    <scope>IDENTIFICATION</scope>
</reference>
<dbReference type="PRINTS" id="PR00645">
    <property type="entry name" value="CXCCHMKINER4"/>
</dbReference>
<dbReference type="AlphaFoldDB" id="W5N294"/>
<protein>
    <submittedName>
        <fullName evidence="16">Chemokine (C-C motif) receptor 9b</fullName>
    </submittedName>
</protein>
<dbReference type="GO" id="GO:0019722">
    <property type="term" value="P:calcium-mediated signaling"/>
    <property type="evidence" value="ECO:0000318"/>
    <property type="project" value="GO_Central"/>
</dbReference>
<dbReference type="eggNOG" id="KOG3656">
    <property type="taxonomic scope" value="Eukaryota"/>
</dbReference>
<comment type="similarity">
    <text evidence="13">Belongs to the G-protein coupled receptor 1 family.</text>
</comment>
<keyword evidence="12 13" id="KW-0807">Transducer</keyword>
<evidence type="ECO:0000256" key="12">
    <source>
        <dbReference type="ARBA" id="ARBA00023224"/>
    </source>
</evidence>
<reference evidence="16" key="2">
    <citation type="submission" date="2025-08" db="UniProtKB">
        <authorList>
            <consortium name="Ensembl"/>
        </authorList>
    </citation>
    <scope>IDENTIFICATION</scope>
</reference>
<evidence type="ECO:0000256" key="1">
    <source>
        <dbReference type="ARBA" id="ARBA00004412"/>
    </source>
</evidence>
<evidence type="ECO:0000256" key="6">
    <source>
        <dbReference type="ARBA" id="ARBA00022989"/>
    </source>
</evidence>
<feature type="transmembrane region" description="Helical" evidence="14">
    <location>
        <begin position="247"/>
        <end position="265"/>
    </location>
</feature>
<dbReference type="InParanoid" id="W5N294"/>
<evidence type="ECO:0000259" key="15">
    <source>
        <dbReference type="PROSITE" id="PS50262"/>
    </source>
</evidence>
<evidence type="ECO:0000256" key="10">
    <source>
        <dbReference type="ARBA" id="ARBA00023170"/>
    </source>
</evidence>
<dbReference type="STRING" id="7918.ENSLOCP00000014753"/>
<proteinExistence type="inferred from homology"/>
<feature type="transmembrane region" description="Helical" evidence="14">
    <location>
        <begin position="300"/>
        <end position="319"/>
    </location>
</feature>
<keyword evidence="10 13" id="KW-0675">Receptor</keyword>
<dbReference type="RefSeq" id="XP_015210114.1">
    <property type="nucleotide sequence ID" value="XM_015354628.2"/>
</dbReference>
<evidence type="ECO:0000256" key="13">
    <source>
        <dbReference type="RuleBase" id="RU000688"/>
    </source>
</evidence>
<dbReference type="PRINTS" id="PR00657">
    <property type="entry name" value="CCCHEMOKINER"/>
</dbReference>
<dbReference type="RefSeq" id="XP_015210113.1">
    <property type="nucleotide sequence ID" value="XM_015354627.2"/>
</dbReference>
<feature type="transmembrane region" description="Helical" evidence="14">
    <location>
        <begin position="160"/>
        <end position="180"/>
    </location>
</feature>
<dbReference type="GO" id="GO:0016493">
    <property type="term" value="F:C-C chemokine receptor activity"/>
    <property type="evidence" value="ECO:0000318"/>
    <property type="project" value="GO_Central"/>
</dbReference>
<dbReference type="SUPFAM" id="SSF81321">
    <property type="entry name" value="Family A G protein-coupled receptor-like"/>
    <property type="match status" value="1"/>
</dbReference>
<dbReference type="Bgee" id="ENSLOCG00000011998">
    <property type="expression patterns" value="Expressed in pharyngeal gill and 12 other cell types or tissues"/>
</dbReference>
<dbReference type="GO" id="GO:0006955">
    <property type="term" value="P:immune response"/>
    <property type="evidence" value="ECO:0000318"/>
    <property type="project" value="GO_Central"/>
</dbReference>
<dbReference type="FunFam" id="1.20.1070.10:FF:000035">
    <property type="entry name" value="C-C chemokine receptor type 6"/>
    <property type="match status" value="1"/>
</dbReference>
<dbReference type="HOGENOM" id="CLU_009579_8_3_1"/>
<accession>W5N294</accession>
<evidence type="ECO:0000256" key="9">
    <source>
        <dbReference type="ARBA" id="ARBA00023157"/>
    </source>
</evidence>
<evidence type="ECO:0000256" key="11">
    <source>
        <dbReference type="ARBA" id="ARBA00023180"/>
    </source>
</evidence>
<evidence type="ECO:0000313" key="16">
    <source>
        <dbReference type="Ensembl" id="ENSLOCP00000014753.1"/>
    </source>
</evidence>
<dbReference type="FunCoup" id="W5N294">
    <property type="interactions" value="173"/>
</dbReference>
<evidence type="ECO:0000256" key="8">
    <source>
        <dbReference type="ARBA" id="ARBA00023136"/>
    </source>
</evidence>
<keyword evidence="9" id="KW-1015">Disulfide bond</keyword>
<dbReference type="InterPro" id="IPR050119">
    <property type="entry name" value="CCR1-9-like"/>
</dbReference>
<comment type="subcellular location">
    <subcellularLocation>
        <location evidence="2">Cell membrane</location>
        <topology evidence="2">Multi-pass membrane protein</topology>
    </subcellularLocation>
    <subcellularLocation>
        <location evidence="1">Early endosome</location>
    </subcellularLocation>
</comment>
<keyword evidence="17" id="KW-1185">Reference proteome</keyword>
<dbReference type="GO" id="GO:0019957">
    <property type="term" value="F:C-C chemokine binding"/>
    <property type="evidence" value="ECO:0000318"/>
    <property type="project" value="GO_Central"/>
</dbReference>
<dbReference type="KEGG" id="loc:102693230"/>
<keyword evidence="11" id="KW-0325">Glycoprotein</keyword>
<dbReference type="PROSITE" id="PS50262">
    <property type="entry name" value="G_PROTEIN_RECEP_F1_2"/>
    <property type="match status" value="1"/>
</dbReference>
<evidence type="ECO:0000256" key="7">
    <source>
        <dbReference type="ARBA" id="ARBA00023040"/>
    </source>
</evidence>
<dbReference type="GeneID" id="102693230"/>
<sequence length="360" mass="40696">MMTTTTTNFFSTDEYYDDGTTPEDIPSGMCDKSRVRAFRGYYEPPLYWIICLLGAVGNLLVVAIYVHIKHRLRTMTDMYLLNLAIADLFFLFTLPFWASEATSGWSFGTVMCKLVSGMYKINFFSSMLLLTCISVDRYIAIVRAAKSQNFKFKQFCYSKLVCVGVWLCAIALSLPELIFAQDKKDYDGKESFCKMVYPSVDNNSTKILVLAIQISVGFCIPVAVMLFCYSVIVQTLLQAKNFEKHKALRVILAIVAVFILSQLPYNGALVVKAIDATNVTITDCDLSMKFDIAHQIMQSLAYMHSCLNPILYAFIGVRFRHDLVRIFRLMGCVSQNTMYKWSSSSKRTVSETELSGPLSL</sequence>
<keyword evidence="5" id="KW-0967">Endosome</keyword>
<dbReference type="Ensembl" id="ENSLOCT00000014782.1">
    <property type="protein sequence ID" value="ENSLOCP00000014753.1"/>
    <property type="gene ID" value="ENSLOCG00000011998.1"/>
</dbReference>
<keyword evidence="6 14" id="KW-1133">Transmembrane helix</keyword>
<dbReference type="Proteomes" id="UP000018468">
    <property type="component" value="Linkage group LG9"/>
</dbReference>
<keyword evidence="3" id="KW-1003">Cell membrane</keyword>
<dbReference type="PROSITE" id="PS00237">
    <property type="entry name" value="G_PROTEIN_RECEP_F1_1"/>
    <property type="match status" value="1"/>
</dbReference>
<keyword evidence="4 13" id="KW-0812">Transmembrane</keyword>
<dbReference type="GO" id="GO:0060326">
    <property type="term" value="P:cell chemotaxis"/>
    <property type="evidence" value="ECO:0000318"/>
    <property type="project" value="GO_Central"/>
</dbReference>
<evidence type="ECO:0000313" key="17">
    <source>
        <dbReference type="Proteomes" id="UP000018468"/>
    </source>
</evidence>
<dbReference type="PRINTS" id="PR00237">
    <property type="entry name" value="GPCRRHODOPSN"/>
</dbReference>
<dbReference type="InterPro" id="IPR000276">
    <property type="entry name" value="GPCR_Rhodpsn"/>
</dbReference>
<keyword evidence="8 14" id="KW-0472">Membrane</keyword>
<dbReference type="OMA" id="WAVDATK"/>
<dbReference type="PANTHER" id="PTHR10489">
    <property type="entry name" value="CELL ADHESION MOLECULE"/>
    <property type="match status" value="1"/>
</dbReference>
<dbReference type="GO" id="GO:0005769">
    <property type="term" value="C:early endosome"/>
    <property type="evidence" value="ECO:0007669"/>
    <property type="project" value="UniProtKB-SubCell"/>
</dbReference>